<feature type="compositionally biased region" description="Polar residues" evidence="1">
    <location>
        <begin position="228"/>
        <end position="238"/>
    </location>
</feature>
<sequence>MPAYVCDSANKTHCQNGGTCVINNFDGKPALRVSKIFHRLHLCLIVSNETAENCVEFQTYVDRRVNRAIDRVLTATTIGVAATVIIGIVVLSWYLARRSSTAKPRPPSVARNYQPSGSFTPALHISHEVQVRSPTDNHRSEAPKSAAAAATTVKTANKSTSTMQTGIESAMLPQSAMMDRRPRHQAAAFTDPFAAPLVHQQPAVPHHANEFQVLPPPRQNGPQQQQQRFSSGAISRQVSSGAASSGGRSRCPSGGCYPYDYHQSPSTGEASTFEARIYPVFDYGDCLQRHQQQQPNPQLMPVANNSVRGQYFGFNNS</sequence>
<reference evidence="4" key="1">
    <citation type="submission" date="2016-11" db="UniProtKB">
        <authorList>
            <consortium name="WormBaseParasite"/>
        </authorList>
    </citation>
    <scope>IDENTIFICATION</scope>
</reference>
<feature type="region of interest" description="Disordered" evidence="1">
    <location>
        <begin position="130"/>
        <end position="164"/>
    </location>
</feature>
<keyword evidence="2" id="KW-0812">Transmembrane</keyword>
<keyword evidence="2" id="KW-1133">Transmembrane helix</keyword>
<evidence type="ECO:0000256" key="1">
    <source>
        <dbReference type="SAM" id="MobiDB-lite"/>
    </source>
</evidence>
<evidence type="ECO:0000256" key="2">
    <source>
        <dbReference type="SAM" id="Phobius"/>
    </source>
</evidence>
<dbReference type="Proteomes" id="UP000095280">
    <property type="component" value="Unplaced"/>
</dbReference>
<feature type="region of interest" description="Disordered" evidence="1">
    <location>
        <begin position="211"/>
        <end position="251"/>
    </location>
</feature>
<evidence type="ECO:0000313" key="4">
    <source>
        <dbReference type="WBParaSite" id="maker-uti_cns_0046152-snap-gene-0.15-mRNA-1"/>
    </source>
</evidence>
<proteinExistence type="predicted"/>
<feature type="compositionally biased region" description="Low complexity" evidence="1">
    <location>
        <begin position="143"/>
        <end position="162"/>
    </location>
</feature>
<feature type="transmembrane region" description="Helical" evidence="2">
    <location>
        <begin position="72"/>
        <end position="96"/>
    </location>
</feature>
<organism evidence="3 4">
    <name type="scientific">Macrostomum lignano</name>
    <dbReference type="NCBI Taxonomy" id="282301"/>
    <lineage>
        <taxon>Eukaryota</taxon>
        <taxon>Metazoa</taxon>
        <taxon>Spiralia</taxon>
        <taxon>Lophotrochozoa</taxon>
        <taxon>Platyhelminthes</taxon>
        <taxon>Rhabditophora</taxon>
        <taxon>Macrostomorpha</taxon>
        <taxon>Macrostomida</taxon>
        <taxon>Macrostomidae</taxon>
        <taxon>Macrostomum</taxon>
    </lineage>
</organism>
<feature type="compositionally biased region" description="Low complexity" evidence="1">
    <location>
        <begin position="239"/>
        <end position="251"/>
    </location>
</feature>
<dbReference type="AlphaFoldDB" id="A0A1I8J836"/>
<feature type="compositionally biased region" description="Basic and acidic residues" evidence="1">
    <location>
        <begin position="130"/>
        <end position="142"/>
    </location>
</feature>
<evidence type="ECO:0000313" key="3">
    <source>
        <dbReference type="Proteomes" id="UP000095280"/>
    </source>
</evidence>
<name>A0A1I8J836_9PLAT</name>
<dbReference type="WBParaSite" id="maker-uti_cns_0046152-snap-gene-0.15-mRNA-1">
    <property type="protein sequence ID" value="maker-uti_cns_0046152-snap-gene-0.15-mRNA-1"/>
    <property type="gene ID" value="maker-uti_cns_0046152-snap-gene-0.15"/>
</dbReference>
<protein>
    <submittedName>
        <fullName evidence="4">Uncharacterized protein</fullName>
    </submittedName>
</protein>
<accession>A0A1I8J836</accession>
<keyword evidence="2" id="KW-0472">Membrane</keyword>
<keyword evidence="3" id="KW-1185">Reference proteome</keyword>